<dbReference type="InterPro" id="IPR049326">
    <property type="entry name" value="Rhodopsin_dom_fungi"/>
</dbReference>
<comment type="caution">
    <text evidence="8">The sequence shown here is derived from an EMBL/GenBank/DDBJ whole genome shotgun (WGS) entry which is preliminary data.</text>
</comment>
<feature type="transmembrane region" description="Helical" evidence="6">
    <location>
        <begin position="51"/>
        <end position="75"/>
    </location>
</feature>
<dbReference type="Proteomes" id="UP000799439">
    <property type="component" value="Unassembled WGS sequence"/>
</dbReference>
<evidence type="ECO:0000256" key="1">
    <source>
        <dbReference type="ARBA" id="ARBA00004141"/>
    </source>
</evidence>
<reference evidence="8" key="1">
    <citation type="journal article" date="2020" name="Stud. Mycol.">
        <title>101 Dothideomycetes genomes: a test case for predicting lifestyles and emergence of pathogens.</title>
        <authorList>
            <person name="Haridas S."/>
            <person name="Albert R."/>
            <person name="Binder M."/>
            <person name="Bloem J."/>
            <person name="Labutti K."/>
            <person name="Salamov A."/>
            <person name="Andreopoulos B."/>
            <person name="Baker S."/>
            <person name="Barry K."/>
            <person name="Bills G."/>
            <person name="Bluhm B."/>
            <person name="Cannon C."/>
            <person name="Castanera R."/>
            <person name="Culley D."/>
            <person name="Daum C."/>
            <person name="Ezra D."/>
            <person name="Gonzalez J."/>
            <person name="Henrissat B."/>
            <person name="Kuo A."/>
            <person name="Liang C."/>
            <person name="Lipzen A."/>
            <person name="Lutzoni F."/>
            <person name="Magnuson J."/>
            <person name="Mondo S."/>
            <person name="Nolan M."/>
            <person name="Ohm R."/>
            <person name="Pangilinan J."/>
            <person name="Park H.-J."/>
            <person name="Ramirez L."/>
            <person name="Alfaro M."/>
            <person name="Sun H."/>
            <person name="Tritt A."/>
            <person name="Yoshinaga Y."/>
            <person name="Zwiers L.-H."/>
            <person name="Turgeon B."/>
            <person name="Goodwin S."/>
            <person name="Spatafora J."/>
            <person name="Crous P."/>
            <person name="Grigoriev I."/>
        </authorList>
    </citation>
    <scope>NUCLEOTIDE SEQUENCE</scope>
    <source>
        <strain evidence="8">CBS 260.36</strain>
    </source>
</reference>
<feature type="transmembrane region" description="Helical" evidence="6">
    <location>
        <begin position="172"/>
        <end position="194"/>
    </location>
</feature>
<dbReference type="AlphaFoldDB" id="A0A9P4MJN5"/>
<keyword evidence="4 6" id="KW-0472">Membrane</keyword>
<dbReference type="OrthoDB" id="4682787at2759"/>
<evidence type="ECO:0000256" key="4">
    <source>
        <dbReference type="ARBA" id="ARBA00023136"/>
    </source>
</evidence>
<organism evidence="8 9">
    <name type="scientific">Myriangium duriaei CBS 260.36</name>
    <dbReference type="NCBI Taxonomy" id="1168546"/>
    <lineage>
        <taxon>Eukaryota</taxon>
        <taxon>Fungi</taxon>
        <taxon>Dikarya</taxon>
        <taxon>Ascomycota</taxon>
        <taxon>Pezizomycotina</taxon>
        <taxon>Dothideomycetes</taxon>
        <taxon>Dothideomycetidae</taxon>
        <taxon>Myriangiales</taxon>
        <taxon>Myriangiaceae</taxon>
        <taxon>Myriangium</taxon>
    </lineage>
</organism>
<dbReference type="InterPro" id="IPR052337">
    <property type="entry name" value="SAT4-like"/>
</dbReference>
<dbReference type="PANTHER" id="PTHR33048">
    <property type="entry name" value="PTH11-LIKE INTEGRAL MEMBRANE PROTEIN (AFU_ORTHOLOGUE AFUA_5G11245)"/>
    <property type="match status" value="1"/>
</dbReference>
<feature type="transmembrane region" description="Helical" evidence="6">
    <location>
        <begin position="206"/>
        <end position="226"/>
    </location>
</feature>
<evidence type="ECO:0000313" key="8">
    <source>
        <dbReference type="EMBL" id="KAF2155502.1"/>
    </source>
</evidence>
<evidence type="ECO:0000256" key="3">
    <source>
        <dbReference type="ARBA" id="ARBA00022989"/>
    </source>
</evidence>
<comment type="similarity">
    <text evidence="5">Belongs to the SAT4 family.</text>
</comment>
<accession>A0A9P4MJN5</accession>
<proteinExistence type="inferred from homology"/>
<feature type="transmembrane region" description="Helical" evidence="6">
    <location>
        <begin position="17"/>
        <end position="39"/>
    </location>
</feature>
<evidence type="ECO:0000313" key="9">
    <source>
        <dbReference type="Proteomes" id="UP000799439"/>
    </source>
</evidence>
<keyword evidence="9" id="KW-1185">Reference proteome</keyword>
<dbReference type="EMBL" id="ML996082">
    <property type="protein sequence ID" value="KAF2155502.1"/>
    <property type="molecule type" value="Genomic_DNA"/>
</dbReference>
<protein>
    <recommendedName>
        <fullName evidence="7">Rhodopsin domain-containing protein</fullName>
    </recommendedName>
</protein>
<feature type="transmembrane region" description="Helical" evidence="6">
    <location>
        <begin position="121"/>
        <end position="146"/>
    </location>
</feature>
<dbReference type="PANTHER" id="PTHR33048:SF96">
    <property type="entry name" value="INTEGRAL MEMBRANE PROTEIN"/>
    <property type="match status" value="1"/>
</dbReference>
<comment type="subcellular location">
    <subcellularLocation>
        <location evidence="1">Membrane</location>
        <topology evidence="1">Multi-pass membrane protein</topology>
    </subcellularLocation>
</comment>
<feature type="transmembrane region" description="Helical" evidence="6">
    <location>
        <begin position="238"/>
        <end position="265"/>
    </location>
</feature>
<keyword evidence="3 6" id="KW-1133">Transmembrane helix</keyword>
<keyword evidence="2 6" id="KW-0812">Transmembrane</keyword>
<sequence>MSEAATEIAAYGLNPDAYIIVATVSFVLVTIAVTLRVYVRTIITNSFGLDDWFLLAAWILFVADVYTAIKSGVIVKKYGVMADLLEMTAHDFASMLIYLVDQALLKVSMALFFLRIPQKRWQVVVIHISMTIYVIYTVAFFFVVLFECGSPTGFNFVYGTCFSWKIMGPLNYVAAILNAIIDWIFIITPLFVVWQTMMSRRSRIQVCLVIAFGAFGSVVSVVRIPLIKDLRIIHSLTYFGQIVPITLLSLSETGVGLIAISLAVLRPLIKRHKMMTGVGTDESAHRQISMQNDIHVKSLQLSGHAVHVTSDQIV</sequence>
<dbReference type="GO" id="GO:0016020">
    <property type="term" value="C:membrane"/>
    <property type="evidence" value="ECO:0007669"/>
    <property type="project" value="UniProtKB-SubCell"/>
</dbReference>
<evidence type="ECO:0000256" key="2">
    <source>
        <dbReference type="ARBA" id="ARBA00022692"/>
    </source>
</evidence>
<evidence type="ECO:0000256" key="6">
    <source>
        <dbReference type="SAM" id="Phobius"/>
    </source>
</evidence>
<name>A0A9P4MJN5_9PEZI</name>
<gene>
    <name evidence="8" type="ORF">K461DRAFT_290530</name>
</gene>
<evidence type="ECO:0000259" key="7">
    <source>
        <dbReference type="Pfam" id="PF20684"/>
    </source>
</evidence>
<feature type="transmembrane region" description="Helical" evidence="6">
    <location>
        <begin position="95"/>
        <end position="114"/>
    </location>
</feature>
<evidence type="ECO:0000256" key="5">
    <source>
        <dbReference type="ARBA" id="ARBA00038359"/>
    </source>
</evidence>
<feature type="domain" description="Rhodopsin" evidence="7">
    <location>
        <begin position="35"/>
        <end position="271"/>
    </location>
</feature>
<dbReference type="Pfam" id="PF20684">
    <property type="entry name" value="Fung_rhodopsin"/>
    <property type="match status" value="1"/>
</dbReference>